<dbReference type="Proteomes" id="UP000584931">
    <property type="component" value="Unassembled WGS sequence"/>
</dbReference>
<organism evidence="2 3">
    <name type="scientific">Nocardiopsis sinuspersici</name>
    <dbReference type="NCBI Taxonomy" id="501010"/>
    <lineage>
        <taxon>Bacteria</taxon>
        <taxon>Bacillati</taxon>
        <taxon>Actinomycetota</taxon>
        <taxon>Actinomycetes</taxon>
        <taxon>Streptosporangiales</taxon>
        <taxon>Nocardiopsidaceae</taxon>
        <taxon>Nocardiopsis</taxon>
    </lineage>
</organism>
<name>A0A7Y9XFF7_9ACTN</name>
<reference evidence="2 3" key="1">
    <citation type="submission" date="2020-07" db="EMBL/GenBank/DDBJ databases">
        <title>Sequencing the genomes of 1000 actinobacteria strains.</title>
        <authorList>
            <person name="Klenk H.-P."/>
        </authorList>
    </citation>
    <scope>NUCLEOTIDE SEQUENCE [LARGE SCALE GENOMIC DNA]</scope>
    <source>
        <strain evidence="2 3">DSM 45278</strain>
    </source>
</reference>
<proteinExistence type="predicted"/>
<feature type="domain" description="DUF4097" evidence="1">
    <location>
        <begin position="87"/>
        <end position="284"/>
    </location>
</feature>
<evidence type="ECO:0000259" key="1">
    <source>
        <dbReference type="Pfam" id="PF13349"/>
    </source>
</evidence>
<gene>
    <name evidence="2" type="ORF">HNR06_004375</name>
</gene>
<comment type="caution">
    <text evidence="2">The sequence shown here is derived from an EMBL/GenBank/DDBJ whole genome shotgun (WGS) entry which is preliminary data.</text>
</comment>
<sequence length="290" mass="30233">MDIHHPPRVRATAAARGAPGRFAAVGRPDRVAGLAAVQRRGGPMAARTTARTLLACAVALLLLCGCVSPAGDAEPEERTFAPGSDQLTIVVDHGDLEVSPTQTNEIQVKRWVSGRSVIGEPGVTWGLDGETLVLRSRCNQGDPCQVRYEVHVPEGTSLTVEGGSGRVEATAFGKPLTISTVEGSVEVQRVSGPLSLRSTEGDLRAGGVRSRTLRASTGSGRIDVSFIGVPDDVRVVTGEGSATLELLEAVYDVDASGGGDVVIEVDTDEDSPHKIAAETDSGRIRLVPAD</sequence>
<evidence type="ECO:0000313" key="3">
    <source>
        <dbReference type="Proteomes" id="UP000584931"/>
    </source>
</evidence>
<dbReference type="Pfam" id="PF13349">
    <property type="entry name" value="DUF4097"/>
    <property type="match status" value="1"/>
</dbReference>
<protein>
    <recommendedName>
        <fullName evidence="1">DUF4097 domain-containing protein</fullName>
    </recommendedName>
</protein>
<dbReference type="EMBL" id="JACCHL010000001">
    <property type="protein sequence ID" value="NYH54786.1"/>
    <property type="molecule type" value="Genomic_DNA"/>
</dbReference>
<dbReference type="RefSeq" id="WP_179811100.1">
    <property type="nucleotide sequence ID" value="NZ_JACCHL010000001.1"/>
</dbReference>
<dbReference type="AlphaFoldDB" id="A0A7Y9XFF7"/>
<dbReference type="InterPro" id="IPR025164">
    <property type="entry name" value="Toastrack_DUF4097"/>
</dbReference>
<dbReference type="Gene3D" id="2.160.20.120">
    <property type="match status" value="1"/>
</dbReference>
<evidence type="ECO:0000313" key="2">
    <source>
        <dbReference type="EMBL" id="NYH54786.1"/>
    </source>
</evidence>
<accession>A0A7Y9XFF7</accession>